<dbReference type="RefSeq" id="WP_341543037.1">
    <property type="nucleotide sequence ID" value="NZ_JBAKAP010000218.1"/>
</dbReference>
<dbReference type="EC" id="1.-.-.-" evidence="1"/>
<dbReference type="InterPro" id="IPR036291">
    <property type="entry name" value="NAD(P)-bd_dom_sf"/>
</dbReference>
<gene>
    <name evidence="1" type="ORF">V6243_18380</name>
</gene>
<accession>A0ABU9GKY3</accession>
<feature type="non-terminal residue" evidence="1">
    <location>
        <position position="68"/>
    </location>
</feature>
<name>A0ABU9GKY3_COBMA</name>
<evidence type="ECO:0000313" key="2">
    <source>
        <dbReference type="Proteomes" id="UP001378242"/>
    </source>
</evidence>
<comment type="caution">
    <text evidence="1">The sequence shown here is derived from an EMBL/GenBank/DDBJ whole genome shotgun (WGS) entry which is preliminary data.</text>
</comment>
<organism evidence="1 2">
    <name type="scientific">Cobetia marina</name>
    <name type="common">Deleya marina</name>
    <dbReference type="NCBI Taxonomy" id="28258"/>
    <lineage>
        <taxon>Bacteria</taxon>
        <taxon>Pseudomonadati</taxon>
        <taxon>Pseudomonadota</taxon>
        <taxon>Gammaproteobacteria</taxon>
        <taxon>Oceanospirillales</taxon>
        <taxon>Halomonadaceae</taxon>
        <taxon>Cobetia</taxon>
    </lineage>
</organism>
<keyword evidence="2" id="KW-1185">Reference proteome</keyword>
<protein>
    <submittedName>
        <fullName evidence="1">SDR family oxidoreductase</fullName>
        <ecNumber evidence="1">1.-.-.-</ecNumber>
    </submittedName>
</protein>
<dbReference type="EMBL" id="JBAKAP010000218">
    <property type="protein sequence ID" value="MEL0618782.1"/>
    <property type="molecule type" value="Genomic_DNA"/>
</dbReference>
<dbReference type="SUPFAM" id="SSF51735">
    <property type="entry name" value="NAD(P)-binding Rossmann-fold domains"/>
    <property type="match status" value="1"/>
</dbReference>
<sequence length="68" mass="7751">ADLGRLDGCDTLIQTFPDTDIVINNVGIFAPQDFFATDDDTWEQFFQVNVLSAVRLARHYARGMKERD</sequence>
<evidence type="ECO:0000313" key="1">
    <source>
        <dbReference type="EMBL" id="MEL0618782.1"/>
    </source>
</evidence>
<dbReference type="Gene3D" id="3.40.50.720">
    <property type="entry name" value="NAD(P)-binding Rossmann-like Domain"/>
    <property type="match status" value="1"/>
</dbReference>
<dbReference type="GO" id="GO:0016491">
    <property type="term" value="F:oxidoreductase activity"/>
    <property type="evidence" value="ECO:0007669"/>
    <property type="project" value="UniProtKB-KW"/>
</dbReference>
<dbReference type="CDD" id="cd05233">
    <property type="entry name" value="SDR_c"/>
    <property type="match status" value="1"/>
</dbReference>
<keyword evidence="1" id="KW-0560">Oxidoreductase</keyword>
<dbReference type="InterPro" id="IPR002347">
    <property type="entry name" value="SDR_fam"/>
</dbReference>
<proteinExistence type="predicted"/>
<reference evidence="1 2" key="1">
    <citation type="submission" date="2024-02" db="EMBL/GenBank/DDBJ databases">
        <title>Bacteria isolated from the canopy kelp, Nereocystis luetkeana.</title>
        <authorList>
            <person name="Pfister C.A."/>
            <person name="Younker I.T."/>
            <person name="Light S.H."/>
        </authorList>
    </citation>
    <scope>NUCLEOTIDE SEQUENCE [LARGE SCALE GENOMIC DNA]</scope>
    <source>
        <strain evidence="1 2">TI.5.07</strain>
    </source>
</reference>
<dbReference type="Proteomes" id="UP001378242">
    <property type="component" value="Unassembled WGS sequence"/>
</dbReference>
<feature type="non-terminal residue" evidence="1">
    <location>
        <position position="1"/>
    </location>
</feature>
<dbReference type="Pfam" id="PF00106">
    <property type="entry name" value="adh_short"/>
    <property type="match status" value="1"/>
</dbReference>